<dbReference type="RefSeq" id="XP_005851241.1">
    <property type="nucleotide sequence ID" value="XM_005851179.1"/>
</dbReference>
<dbReference type="KEGG" id="cvr:CHLNCDRAFT_137963"/>
<dbReference type="GO" id="GO:0015095">
    <property type="term" value="F:magnesium ion transmembrane transporter activity"/>
    <property type="evidence" value="ECO:0007669"/>
    <property type="project" value="UniProtKB-UniRule"/>
</dbReference>
<evidence type="ECO:0000313" key="7">
    <source>
        <dbReference type="Proteomes" id="UP000008141"/>
    </source>
</evidence>
<protein>
    <recommendedName>
        <fullName evidence="5">Probable magnesium transporter</fullName>
    </recommendedName>
</protein>
<evidence type="ECO:0000256" key="3">
    <source>
        <dbReference type="ARBA" id="ARBA00022989"/>
    </source>
</evidence>
<evidence type="ECO:0000256" key="2">
    <source>
        <dbReference type="ARBA" id="ARBA00022692"/>
    </source>
</evidence>
<name>E1Z4Y4_CHLVA</name>
<comment type="similarity">
    <text evidence="5">Belongs to the NIPA (TC 2.A.7) family.</text>
</comment>
<keyword evidence="2 5" id="KW-0812">Transmembrane</keyword>
<keyword evidence="5" id="KW-0813">Transport</keyword>
<accession>E1Z4Y4</accession>
<dbReference type="PANTHER" id="PTHR12570">
    <property type="match status" value="1"/>
</dbReference>
<dbReference type="eggNOG" id="KOG2922">
    <property type="taxonomic scope" value="Eukaryota"/>
</dbReference>
<dbReference type="GO" id="GO:0005769">
    <property type="term" value="C:early endosome"/>
    <property type="evidence" value="ECO:0007669"/>
    <property type="project" value="UniProtKB-SubCell"/>
</dbReference>
<evidence type="ECO:0000256" key="5">
    <source>
        <dbReference type="RuleBase" id="RU363078"/>
    </source>
</evidence>
<dbReference type="OrthoDB" id="514536at2759"/>
<dbReference type="Proteomes" id="UP000008141">
    <property type="component" value="Unassembled WGS sequence"/>
</dbReference>
<keyword evidence="5" id="KW-0967">Endosome</keyword>
<comment type="subcellular location">
    <subcellularLocation>
        <location evidence="5">Cell membrane</location>
        <topology evidence="5">Multi-pass membrane protein</topology>
    </subcellularLocation>
    <subcellularLocation>
        <location evidence="5">Early endosome</location>
    </subcellularLocation>
    <subcellularLocation>
        <location evidence="1">Membrane</location>
        <topology evidence="1">Multi-pass membrane protein</topology>
    </subcellularLocation>
</comment>
<feature type="transmembrane region" description="Helical" evidence="5">
    <location>
        <begin position="6"/>
        <end position="25"/>
    </location>
</feature>
<comment type="subunit">
    <text evidence="5">Homodimer.</text>
</comment>
<proteinExistence type="inferred from homology"/>
<keyword evidence="4 5" id="KW-0472">Membrane</keyword>
<comment type="function">
    <text evidence="5">Acts as a Mg(2+) transporter. Can also transport other divalent cations such as Fe(2+), Sr(2+), Ba(2+), Mn(2+) and Co(2+) but to a much less extent than Mg(2+).</text>
</comment>
<reference evidence="6 7" key="1">
    <citation type="journal article" date="2010" name="Plant Cell">
        <title>The Chlorella variabilis NC64A genome reveals adaptation to photosymbiosis, coevolution with viruses, and cryptic sex.</title>
        <authorList>
            <person name="Blanc G."/>
            <person name="Duncan G."/>
            <person name="Agarkova I."/>
            <person name="Borodovsky M."/>
            <person name="Gurnon J."/>
            <person name="Kuo A."/>
            <person name="Lindquist E."/>
            <person name="Lucas S."/>
            <person name="Pangilinan J."/>
            <person name="Polle J."/>
            <person name="Salamov A."/>
            <person name="Terry A."/>
            <person name="Yamada T."/>
            <person name="Dunigan D.D."/>
            <person name="Grigoriev I.V."/>
            <person name="Claverie J.M."/>
            <person name="Van Etten J.L."/>
        </authorList>
    </citation>
    <scope>NUCLEOTIDE SEQUENCE [LARGE SCALE GENOMIC DNA]</scope>
    <source>
        <strain evidence="6 7">NC64A</strain>
    </source>
</reference>
<gene>
    <name evidence="6" type="ORF">CHLNCDRAFT_137963</name>
</gene>
<dbReference type="EMBL" id="GL433836">
    <property type="protein sequence ID" value="EFN59139.1"/>
    <property type="molecule type" value="Genomic_DNA"/>
</dbReference>
<sequence length="147" mass="15769">MALWAVGAIINVVGSIMINLGTNIIKLGHTKTELAAADGGDKPPKMSKEPRRWWSFPGNRVWLGGMLLFTVGNMLKCAGGWGGCLVSFAFTAQSLLSALGVVQFISNIAFGRWVNKEKARRTAGAARRWPGSVEPPAVACRRAVACR</sequence>
<dbReference type="GO" id="GO:0005886">
    <property type="term" value="C:plasma membrane"/>
    <property type="evidence" value="ECO:0007669"/>
    <property type="project" value="UniProtKB-SubCell"/>
</dbReference>
<dbReference type="InterPro" id="IPR008521">
    <property type="entry name" value="Mg_trans_NIPA"/>
</dbReference>
<organism evidence="7">
    <name type="scientific">Chlorella variabilis</name>
    <name type="common">Green alga</name>
    <dbReference type="NCBI Taxonomy" id="554065"/>
    <lineage>
        <taxon>Eukaryota</taxon>
        <taxon>Viridiplantae</taxon>
        <taxon>Chlorophyta</taxon>
        <taxon>core chlorophytes</taxon>
        <taxon>Trebouxiophyceae</taxon>
        <taxon>Chlorellales</taxon>
        <taxon>Chlorellaceae</taxon>
        <taxon>Chlorella clade</taxon>
        <taxon>Chlorella</taxon>
    </lineage>
</organism>
<dbReference type="InParanoid" id="E1Z4Y4"/>
<keyword evidence="5" id="KW-0406">Ion transport</keyword>
<comment type="caution">
    <text evidence="5">Lacks conserved residue(s) required for the propagation of feature annotation.</text>
</comment>
<feature type="transmembrane region" description="Helical" evidence="5">
    <location>
        <begin position="88"/>
        <end position="110"/>
    </location>
</feature>
<evidence type="ECO:0000256" key="4">
    <source>
        <dbReference type="ARBA" id="ARBA00023136"/>
    </source>
</evidence>
<keyword evidence="5" id="KW-1003">Cell membrane</keyword>
<feature type="transmembrane region" description="Helical" evidence="5">
    <location>
        <begin position="61"/>
        <end position="82"/>
    </location>
</feature>
<keyword evidence="5" id="KW-0460">Magnesium</keyword>
<dbReference type="AlphaFoldDB" id="E1Z4Y4"/>
<dbReference type="PANTHER" id="PTHR12570:SF9">
    <property type="entry name" value="MAGNESIUM TRANSPORTER NIPA8-RELATED"/>
    <property type="match status" value="1"/>
</dbReference>
<evidence type="ECO:0000256" key="1">
    <source>
        <dbReference type="ARBA" id="ARBA00004141"/>
    </source>
</evidence>
<keyword evidence="7" id="KW-1185">Reference proteome</keyword>
<keyword evidence="3 5" id="KW-1133">Transmembrane helix</keyword>
<dbReference type="GeneID" id="17358854"/>
<dbReference type="OMA" id="KEPRRWW"/>
<evidence type="ECO:0000313" key="6">
    <source>
        <dbReference type="EMBL" id="EFN59139.1"/>
    </source>
</evidence>